<sequence>MPLTYPKGRDFSEPLPSFEMQPGLRLWVLPFDLEAKMLLLPQSWSQEPLPLKIRSARAL</sequence>
<dbReference type="EMBL" id="FCON02000408">
    <property type="protein sequence ID" value="SAL88396.1"/>
    <property type="molecule type" value="Genomic_DNA"/>
</dbReference>
<gene>
    <name evidence="1" type="ORF">AWB68_08761</name>
</gene>
<reference evidence="1" key="1">
    <citation type="submission" date="2016-01" db="EMBL/GenBank/DDBJ databases">
        <authorList>
            <person name="Peeters C."/>
        </authorList>
    </citation>
    <scope>NUCLEOTIDE SEQUENCE [LARGE SCALE GENOMIC DNA]</scope>
    <source>
        <strain evidence="1">LMG 22940</strain>
    </source>
</reference>
<dbReference type="OrthoDB" id="307209at2"/>
<dbReference type="AlphaFoldDB" id="A0A158L4V0"/>
<evidence type="ECO:0000313" key="2">
    <source>
        <dbReference type="Proteomes" id="UP000054770"/>
    </source>
</evidence>
<accession>A0A158L4V0</accession>
<proteinExistence type="predicted"/>
<keyword evidence="2" id="KW-1185">Reference proteome</keyword>
<name>A0A158L4V0_9BURK</name>
<organism evidence="1 2">
    <name type="scientific">Caballeronia choica</name>
    <dbReference type="NCBI Taxonomy" id="326476"/>
    <lineage>
        <taxon>Bacteria</taxon>
        <taxon>Pseudomonadati</taxon>
        <taxon>Pseudomonadota</taxon>
        <taxon>Betaproteobacteria</taxon>
        <taxon>Burkholderiales</taxon>
        <taxon>Burkholderiaceae</taxon>
        <taxon>Caballeronia</taxon>
    </lineage>
</organism>
<evidence type="ECO:0000313" key="1">
    <source>
        <dbReference type="EMBL" id="SAL88396.1"/>
    </source>
</evidence>
<protein>
    <submittedName>
        <fullName evidence="1">Uncharacterized protein</fullName>
    </submittedName>
</protein>
<dbReference type="Proteomes" id="UP000054770">
    <property type="component" value="Unassembled WGS sequence"/>
</dbReference>
<comment type="caution">
    <text evidence="1">The sequence shown here is derived from an EMBL/GenBank/DDBJ whole genome shotgun (WGS) entry which is preliminary data.</text>
</comment>